<organism evidence="7 9">
    <name type="scientific">Vagococcus xieshaowenii</name>
    <dbReference type="NCBI Taxonomy" id="2562451"/>
    <lineage>
        <taxon>Bacteria</taxon>
        <taxon>Bacillati</taxon>
        <taxon>Bacillota</taxon>
        <taxon>Bacilli</taxon>
        <taxon>Lactobacillales</taxon>
        <taxon>Enterococcaceae</taxon>
        <taxon>Vagococcus</taxon>
    </lineage>
</organism>
<dbReference type="Proteomes" id="UP000297725">
    <property type="component" value="Unassembled WGS sequence"/>
</dbReference>
<dbReference type="GO" id="GO:0016020">
    <property type="term" value="C:membrane"/>
    <property type="evidence" value="ECO:0007669"/>
    <property type="project" value="InterPro"/>
</dbReference>
<dbReference type="SUPFAM" id="SSF53062">
    <property type="entry name" value="PTS system fructose IIA component-like"/>
    <property type="match status" value="1"/>
</dbReference>
<dbReference type="InterPro" id="IPR036662">
    <property type="entry name" value="PTS_EIIA_man-typ_sf"/>
</dbReference>
<dbReference type="InterPro" id="IPR039643">
    <property type="entry name" value="DhaM"/>
</dbReference>
<feature type="domain" description="PTS EIIA type-4" evidence="6">
    <location>
        <begin position="1"/>
        <end position="127"/>
    </location>
</feature>
<dbReference type="RefSeq" id="WP_135254335.1">
    <property type="nucleotide sequence ID" value="NZ_CP038865.1"/>
</dbReference>
<evidence type="ECO:0000313" key="9">
    <source>
        <dbReference type="Proteomes" id="UP000296883"/>
    </source>
</evidence>
<reference evidence="7 9" key="2">
    <citation type="journal article" date="2020" name="Int. J. Syst. Evol. Microbiol.">
        <title>Vagococcus xieshaowenii sp. nov., isolated from snow finch (Montifringilla taczanowskii) cloacal content.</title>
        <authorList>
            <person name="Ge Y."/>
            <person name="Yang J."/>
            <person name="Lai X.H."/>
            <person name="Zhang G."/>
            <person name="Jin D."/>
            <person name="Lu S."/>
            <person name="Wang B."/>
            <person name="Huang Y."/>
            <person name="Huang Y."/>
            <person name="Ren Z."/>
            <person name="Zhang X."/>
            <person name="Xu J."/>
        </authorList>
    </citation>
    <scope>NUCLEOTIDE SEQUENCE [LARGE SCALE GENOMIC DNA]</scope>
    <source>
        <strain evidence="7">Personal::cf-49</strain>
        <strain evidence="9">personal::cf-49</strain>
    </source>
</reference>
<dbReference type="GO" id="GO:0009401">
    <property type="term" value="P:phosphoenolpyruvate-dependent sugar phosphotransferase system"/>
    <property type="evidence" value="ECO:0007669"/>
    <property type="project" value="InterPro"/>
</dbReference>
<dbReference type="Gene3D" id="3.40.50.510">
    <property type="entry name" value="Phosphotransferase system, mannose-type IIA component"/>
    <property type="match status" value="1"/>
</dbReference>
<comment type="subunit">
    <text evidence="5">Homodimer. The dihydroxyacetone kinase complex is composed of a homodimer of DhaM, a homodimer of DhaK and the subunit DhaL.</text>
</comment>
<dbReference type="AlphaFoldDB" id="A0A4Z0D9L2"/>
<evidence type="ECO:0000256" key="5">
    <source>
        <dbReference type="ARBA" id="ARBA00046577"/>
    </source>
</evidence>
<sequence>MIGIILVSHSQKITDGTKEMIEEMTGKCDQVRIISAGGTGDGRIGTNAIMIMEAIEANKDCQNIFIFCDIGSAVLSSESAVDLIEDSELLSKVEIIDAPLVEGSFAVAVKSTVTQEKEEILSELSYL</sequence>
<evidence type="ECO:0000256" key="2">
    <source>
        <dbReference type="ARBA" id="ARBA00002788"/>
    </source>
</evidence>
<name>A0A4Z0D9L2_9ENTE</name>
<dbReference type="NCBIfam" id="TIGR02364">
    <property type="entry name" value="dha_pts"/>
    <property type="match status" value="1"/>
</dbReference>
<dbReference type="Pfam" id="PF03610">
    <property type="entry name" value="EIIA-man"/>
    <property type="match status" value="1"/>
</dbReference>
<evidence type="ECO:0000256" key="4">
    <source>
        <dbReference type="ARBA" id="ARBA00022679"/>
    </source>
</evidence>
<dbReference type="EMBL" id="SRHU01000019">
    <property type="protein sequence ID" value="TFZ41543.1"/>
    <property type="molecule type" value="Genomic_DNA"/>
</dbReference>
<dbReference type="EC" id="2.7.1.121" evidence="3"/>
<dbReference type="InterPro" id="IPR004701">
    <property type="entry name" value="PTS_EIIA_man-typ"/>
</dbReference>
<evidence type="ECO:0000313" key="7">
    <source>
        <dbReference type="EMBL" id="QCA29422.1"/>
    </source>
</evidence>
<evidence type="ECO:0000259" key="6">
    <source>
        <dbReference type="PROSITE" id="PS51096"/>
    </source>
</evidence>
<evidence type="ECO:0000256" key="1">
    <source>
        <dbReference type="ARBA" id="ARBA00001113"/>
    </source>
</evidence>
<dbReference type="PANTHER" id="PTHR38594:SF1">
    <property type="entry name" value="PEP-DEPENDENT DIHYDROXYACETONE KINASE, PHOSPHORYL DONOR SUBUNIT DHAM"/>
    <property type="match status" value="1"/>
</dbReference>
<keyword evidence="7" id="KW-0418">Kinase</keyword>
<dbReference type="OrthoDB" id="7065393at2"/>
<dbReference type="PROSITE" id="PS51096">
    <property type="entry name" value="PTS_EIIA_TYPE_4"/>
    <property type="match status" value="1"/>
</dbReference>
<protein>
    <recommendedName>
        <fullName evidence="3">phosphoenolpyruvate--glycerone phosphotransferase</fullName>
        <ecNumber evidence="3">2.7.1.121</ecNumber>
    </recommendedName>
</protein>
<proteinExistence type="predicted"/>
<comment type="function">
    <text evidence="2">Component of the dihydroxyacetone kinase complex, which is responsible for the phosphoenolpyruvate (PEP)-dependent phosphorylation of dihydroxyacetone. DhaM serves as the phosphoryl donor. Is phosphorylated by phosphoenolpyruvate in an EI- and HPr-dependent reaction, and a phosphorelay system on histidine residues finally leads to phosphoryl transfer to DhaL and dihydroxyacetone.</text>
</comment>
<evidence type="ECO:0000313" key="10">
    <source>
        <dbReference type="Proteomes" id="UP000297725"/>
    </source>
</evidence>
<evidence type="ECO:0000313" key="8">
    <source>
        <dbReference type="EMBL" id="TFZ41543.1"/>
    </source>
</evidence>
<accession>A0A7Z2B563</accession>
<dbReference type="InterPro" id="IPR012844">
    <property type="entry name" value="DhaM_N"/>
</dbReference>
<dbReference type="PANTHER" id="PTHR38594">
    <property type="entry name" value="PEP-DEPENDENT DIHYDROXYACETONE KINASE, PHOSPHORYL DONOR SUBUNIT DHAM"/>
    <property type="match status" value="1"/>
</dbReference>
<gene>
    <name evidence="7" type="primary">dhaM</name>
    <name evidence="8" type="ORF">E4031_04950</name>
    <name evidence="7" type="ORF">E4Z98_08875</name>
</gene>
<comment type="catalytic activity">
    <reaction evidence="1">
        <text>dihydroxyacetone + phosphoenolpyruvate = dihydroxyacetone phosphate + pyruvate</text>
        <dbReference type="Rhea" id="RHEA:18381"/>
        <dbReference type="ChEBI" id="CHEBI:15361"/>
        <dbReference type="ChEBI" id="CHEBI:16016"/>
        <dbReference type="ChEBI" id="CHEBI:57642"/>
        <dbReference type="ChEBI" id="CHEBI:58702"/>
        <dbReference type="EC" id="2.7.1.121"/>
    </reaction>
</comment>
<keyword evidence="4" id="KW-0808">Transferase</keyword>
<accession>A0A4Z0D9L2</accession>
<dbReference type="Proteomes" id="UP000296883">
    <property type="component" value="Chromosome"/>
</dbReference>
<dbReference type="EMBL" id="CP038865">
    <property type="protein sequence ID" value="QCA29422.1"/>
    <property type="molecule type" value="Genomic_DNA"/>
</dbReference>
<evidence type="ECO:0000256" key="3">
    <source>
        <dbReference type="ARBA" id="ARBA00012095"/>
    </source>
</evidence>
<dbReference type="GO" id="GO:0047324">
    <property type="term" value="F:phosphoenolpyruvate-glycerone phosphotransferase activity"/>
    <property type="evidence" value="ECO:0007669"/>
    <property type="project" value="UniProtKB-EC"/>
</dbReference>
<dbReference type="KEGG" id="vac:E4Z98_08875"/>
<reference evidence="8 10" key="1">
    <citation type="submission" date="2019-03" db="EMBL/GenBank/DDBJ databases">
        <title>Vagococcus sp. was isolated fron gut of Carduelis flavirostris.</title>
        <authorList>
            <person name="Ge Y."/>
        </authorList>
    </citation>
    <scope>NUCLEOTIDE SEQUENCE [LARGE SCALE GENOMIC DNA]</scope>
    <source>
        <strain evidence="8 10">CF-210</strain>
    </source>
</reference>
<dbReference type="GO" id="GO:0019563">
    <property type="term" value="P:glycerol catabolic process"/>
    <property type="evidence" value="ECO:0007669"/>
    <property type="project" value="InterPro"/>
</dbReference>
<keyword evidence="9" id="KW-1185">Reference proteome</keyword>